<dbReference type="RefSeq" id="WP_077122516.1">
    <property type="nucleotide sequence ID" value="NZ_FMUE01000015.1"/>
</dbReference>
<reference evidence="2" key="1">
    <citation type="submission" date="2016-10" db="EMBL/GenBank/DDBJ databases">
        <authorList>
            <person name="Wibberg D."/>
        </authorList>
    </citation>
    <scope>NUCLEOTIDE SEQUENCE [LARGE SCALE GENOMIC DNA]</scope>
</reference>
<dbReference type="AlphaFoldDB" id="A0A1R3U0U4"/>
<evidence type="ECO:0000313" key="2">
    <source>
        <dbReference type="Proteomes" id="UP000187891"/>
    </source>
</evidence>
<accession>A0A1R3U0U4</accession>
<dbReference type="EMBL" id="FMUE01000015">
    <property type="protein sequence ID" value="SCX34535.1"/>
    <property type="molecule type" value="Genomic_DNA"/>
</dbReference>
<name>A0A1R3U0U4_9HYPH</name>
<evidence type="ECO:0000313" key="1">
    <source>
        <dbReference type="EMBL" id="SCX34535.1"/>
    </source>
</evidence>
<protein>
    <submittedName>
        <fullName evidence="1">Uncharacterized protein</fullName>
    </submittedName>
</protein>
<sequence>MTRSFTLLVKSRSARSGRAVMGIAFGPYPWAYFEWQLMSLEEKESAVWISIDNACSQPVTRSHEMADYVPTQVIAYAGYDAIGSKS</sequence>
<organism evidence="1 2">
    <name type="scientific">Agrobacterium rosae</name>
    <dbReference type="NCBI Taxonomy" id="1972867"/>
    <lineage>
        <taxon>Bacteria</taxon>
        <taxon>Pseudomonadati</taxon>
        <taxon>Pseudomonadota</taxon>
        <taxon>Alphaproteobacteria</taxon>
        <taxon>Hyphomicrobiales</taxon>
        <taxon>Rhizobiaceae</taxon>
        <taxon>Rhizobium/Agrobacterium group</taxon>
        <taxon>Agrobacterium</taxon>
    </lineage>
</organism>
<gene>
    <name evidence="1" type="ORF">DSM25559_4504</name>
</gene>
<proteinExistence type="predicted"/>
<dbReference type="Proteomes" id="UP000187891">
    <property type="component" value="Unassembled WGS sequence"/>
</dbReference>